<dbReference type="PANTHER" id="PTHR43179">
    <property type="entry name" value="RHAMNOSYLTRANSFERASE WBBL"/>
    <property type="match status" value="1"/>
</dbReference>
<protein>
    <recommendedName>
        <fullName evidence="2">Glycosyltransferase 2-like domain-containing protein</fullName>
    </recommendedName>
</protein>
<dbReference type="InterPro" id="IPR029044">
    <property type="entry name" value="Nucleotide-diphossugar_trans"/>
</dbReference>
<dbReference type="Proteomes" id="UP000031166">
    <property type="component" value="Unassembled WGS sequence"/>
</dbReference>
<comment type="caution">
    <text evidence="3">The sequence shown here is derived from an EMBL/GenBank/DDBJ whole genome shotgun (WGS) entry which is preliminary data.</text>
</comment>
<reference evidence="3 4" key="1">
    <citation type="submission" date="2014-12" db="EMBL/GenBank/DDBJ databases">
        <title>Genome sequencing of Brevundimonas nasdae TPW30.</title>
        <authorList>
            <person name="Tan P.W."/>
            <person name="Chan K.-G."/>
        </authorList>
    </citation>
    <scope>NUCLEOTIDE SEQUENCE [LARGE SCALE GENOMIC DNA]</scope>
    <source>
        <strain evidence="3 4">TPW30</strain>
    </source>
</reference>
<dbReference type="AlphaFoldDB" id="A0A0B4D2E3"/>
<feature type="domain" description="Glycosyltransferase 2-like" evidence="2">
    <location>
        <begin position="7"/>
        <end position="173"/>
    </location>
</feature>
<dbReference type="InterPro" id="IPR001173">
    <property type="entry name" value="Glyco_trans_2-like"/>
</dbReference>
<feature type="transmembrane region" description="Helical" evidence="1">
    <location>
        <begin position="300"/>
        <end position="321"/>
    </location>
</feature>
<feature type="transmembrane region" description="Helical" evidence="1">
    <location>
        <begin position="272"/>
        <end position="293"/>
    </location>
</feature>
<proteinExistence type="predicted"/>
<dbReference type="CDD" id="cd02525">
    <property type="entry name" value="Succinoglycan_BP_ExoA"/>
    <property type="match status" value="1"/>
</dbReference>
<keyword evidence="1" id="KW-0472">Membrane</keyword>
<sequence length="335" mass="35676">MNSGLLIVVPCLNEAAHLPQLMAALVADAGDNDLIVVTDGGSHDASQAIVAEWASRDARVHLVHNARRLQSAGINQAVETYGEGRTFLLRIDAHASYPDRFARRLVEAATATRAESVVVPMRTVGESCFQIAAATAQNSRIGAGGSAHRIGGESGWIDHGHHALMRIEAFKRIGGYDAAFSHNEDAEYDRRLTASGGRIWFQGDLAIDYFPRRTPGSLFRQYVNHGRGRARTVVKHRMPLKPRQLAPAMVGPAVAAALAGVLIGALVHPLAFLLAGPVLLWVSICLLGGGLAARAANAPVCGYLAGLAAMLMHLGWSVGFLRGRFLPSGRPDPAL</sequence>
<keyword evidence="1" id="KW-0812">Transmembrane</keyword>
<dbReference type="EMBL" id="JWSY01000011">
    <property type="protein sequence ID" value="KIC58440.1"/>
    <property type="molecule type" value="Genomic_DNA"/>
</dbReference>
<gene>
    <name evidence="3" type="ORF">RM53_08555</name>
</gene>
<dbReference type="STRING" id="172043.RM53_08555"/>
<evidence type="ECO:0000313" key="3">
    <source>
        <dbReference type="EMBL" id="KIC58440.1"/>
    </source>
</evidence>
<evidence type="ECO:0000259" key="2">
    <source>
        <dbReference type="Pfam" id="PF00535"/>
    </source>
</evidence>
<feature type="transmembrane region" description="Helical" evidence="1">
    <location>
        <begin position="245"/>
        <end position="266"/>
    </location>
</feature>
<evidence type="ECO:0000313" key="4">
    <source>
        <dbReference type="Proteomes" id="UP000031166"/>
    </source>
</evidence>
<dbReference type="Pfam" id="PF00535">
    <property type="entry name" value="Glycos_transf_2"/>
    <property type="match status" value="1"/>
</dbReference>
<keyword evidence="1" id="KW-1133">Transmembrane helix</keyword>
<dbReference type="PANTHER" id="PTHR43179:SF7">
    <property type="entry name" value="RHAMNOSYLTRANSFERASE WBBL"/>
    <property type="match status" value="1"/>
</dbReference>
<evidence type="ECO:0000256" key="1">
    <source>
        <dbReference type="SAM" id="Phobius"/>
    </source>
</evidence>
<dbReference type="SUPFAM" id="SSF53448">
    <property type="entry name" value="Nucleotide-diphospho-sugar transferases"/>
    <property type="match status" value="1"/>
</dbReference>
<dbReference type="Gene3D" id="3.90.550.10">
    <property type="entry name" value="Spore Coat Polysaccharide Biosynthesis Protein SpsA, Chain A"/>
    <property type="match status" value="1"/>
</dbReference>
<organism evidence="3 4">
    <name type="scientific">Brevundimonas nasdae</name>
    <dbReference type="NCBI Taxonomy" id="172043"/>
    <lineage>
        <taxon>Bacteria</taxon>
        <taxon>Pseudomonadati</taxon>
        <taxon>Pseudomonadota</taxon>
        <taxon>Alphaproteobacteria</taxon>
        <taxon>Caulobacterales</taxon>
        <taxon>Caulobacteraceae</taxon>
        <taxon>Brevundimonas</taxon>
    </lineage>
</organism>
<accession>A0A0B4D2E3</accession>
<name>A0A0B4D2E3_9CAUL</name>
<dbReference type="RefSeq" id="WP_039245913.1">
    <property type="nucleotide sequence ID" value="NZ_JWSY01000011.1"/>
</dbReference>